<dbReference type="InterPro" id="IPR024495">
    <property type="entry name" value="DUF2771"/>
</dbReference>
<feature type="chain" id="PRO_5045056474" evidence="1">
    <location>
        <begin position="21"/>
        <end position="156"/>
    </location>
</feature>
<proteinExistence type="predicted"/>
<dbReference type="EMBL" id="JAVREJ010000009">
    <property type="protein sequence ID" value="MDT0350872.1"/>
    <property type="molecule type" value="Genomic_DNA"/>
</dbReference>
<dbReference type="Pfam" id="PF10969">
    <property type="entry name" value="DUF2771"/>
    <property type="match status" value="1"/>
</dbReference>
<keyword evidence="3" id="KW-1185">Reference proteome</keyword>
<accession>A0ABU2NA91</accession>
<keyword evidence="1" id="KW-0732">Signal</keyword>
<feature type="signal peptide" evidence="1">
    <location>
        <begin position="1"/>
        <end position="20"/>
    </location>
</feature>
<organism evidence="2 3">
    <name type="scientific">Pseudonocardia charpentierae</name>
    <dbReference type="NCBI Taxonomy" id="3075545"/>
    <lineage>
        <taxon>Bacteria</taxon>
        <taxon>Bacillati</taxon>
        <taxon>Actinomycetota</taxon>
        <taxon>Actinomycetes</taxon>
        <taxon>Pseudonocardiales</taxon>
        <taxon>Pseudonocardiaceae</taxon>
        <taxon>Pseudonocardia</taxon>
    </lineage>
</organism>
<reference evidence="3" key="1">
    <citation type="submission" date="2023-07" db="EMBL/GenBank/DDBJ databases">
        <title>30 novel species of actinomycetes from the DSMZ collection.</title>
        <authorList>
            <person name="Nouioui I."/>
        </authorList>
    </citation>
    <scope>NUCLEOTIDE SEQUENCE [LARGE SCALE GENOMIC DNA]</scope>
    <source>
        <strain evidence="3">DSM 45834</strain>
    </source>
</reference>
<evidence type="ECO:0000313" key="3">
    <source>
        <dbReference type="Proteomes" id="UP001183202"/>
    </source>
</evidence>
<dbReference type="Proteomes" id="UP001183202">
    <property type="component" value="Unassembled WGS sequence"/>
</dbReference>
<name>A0ABU2NA91_9PSEU</name>
<sequence length="156" mass="16350">MRRRLVLAAVALLAAGCGSGTPPEVTFAAAGTSVAARPTQYCDLKLTDCSDDAAAPVQLAVPAGTPLQVNVPDGVAEAPWHVVFSYRNAGGEQVDARSPLFPAKQQHDYTLTLPEATDRLVAAQVQQFGPAPQLNEDTGELEFPVRGSWVLNATGP</sequence>
<evidence type="ECO:0000256" key="1">
    <source>
        <dbReference type="SAM" id="SignalP"/>
    </source>
</evidence>
<evidence type="ECO:0000313" key="2">
    <source>
        <dbReference type="EMBL" id="MDT0350872.1"/>
    </source>
</evidence>
<dbReference type="PROSITE" id="PS51257">
    <property type="entry name" value="PROKAR_LIPOPROTEIN"/>
    <property type="match status" value="1"/>
</dbReference>
<protein>
    <submittedName>
        <fullName evidence="2">DUF2771 family protein</fullName>
    </submittedName>
</protein>
<gene>
    <name evidence="2" type="ORF">RM445_15170</name>
</gene>
<comment type="caution">
    <text evidence="2">The sequence shown here is derived from an EMBL/GenBank/DDBJ whole genome shotgun (WGS) entry which is preliminary data.</text>
</comment>
<dbReference type="RefSeq" id="WP_311556891.1">
    <property type="nucleotide sequence ID" value="NZ_JAVREJ010000009.1"/>
</dbReference>